<protein>
    <submittedName>
        <fullName evidence="3">Uncharacterized protein</fullName>
    </submittedName>
</protein>
<evidence type="ECO:0000313" key="4">
    <source>
        <dbReference type="Proteomes" id="UP000585474"/>
    </source>
</evidence>
<evidence type="ECO:0000256" key="1">
    <source>
        <dbReference type="SAM" id="Coils"/>
    </source>
</evidence>
<feature type="coiled-coil region" evidence="1">
    <location>
        <begin position="263"/>
        <end position="325"/>
    </location>
</feature>
<organism evidence="3 4">
    <name type="scientific">Actinidia rufa</name>
    <dbReference type="NCBI Taxonomy" id="165716"/>
    <lineage>
        <taxon>Eukaryota</taxon>
        <taxon>Viridiplantae</taxon>
        <taxon>Streptophyta</taxon>
        <taxon>Embryophyta</taxon>
        <taxon>Tracheophyta</taxon>
        <taxon>Spermatophyta</taxon>
        <taxon>Magnoliopsida</taxon>
        <taxon>eudicotyledons</taxon>
        <taxon>Gunneridae</taxon>
        <taxon>Pentapetalae</taxon>
        <taxon>asterids</taxon>
        <taxon>Ericales</taxon>
        <taxon>Actinidiaceae</taxon>
        <taxon>Actinidia</taxon>
    </lineage>
</organism>
<keyword evidence="4" id="KW-1185">Reference proteome</keyword>
<proteinExistence type="predicted"/>
<gene>
    <name evidence="3" type="ORF">Acr_00g0053170</name>
</gene>
<keyword evidence="1" id="KW-0175">Coiled coil</keyword>
<evidence type="ECO:0000256" key="2">
    <source>
        <dbReference type="SAM" id="MobiDB-lite"/>
    </source>
</evidence>
<dbReference type="AlphaFoldDB" id="A0A7J0DLF6"/>
<dbReference type="EMBL" id="BJWL01000285">
    <property type="protein sequence ID" value="GFS37635.1"/>
    <property type="molecule type" value="Genomic_DNA"/>
</dbReference>
<sequence length="414" mass="46024">MQDFAHQISCTKNYLFVNTEAFPGIFPPDFVHKELVVRECRSISSRWSGFRETTLRRSCQVTETQFGACLDMSIVLSLDKLQFGACLDALTAVSVAPELFPLMEWVQAAHNTELNRAQLLVHDDEALDKFRRDHGIPNEVLIERPRPRKDANSVEGEGNRIPVCTWLIHQIGLRFPLSPLLKEVMARCRLTFMKVFVNFAWTVLVVDALMQKELTFSISDLLHGYYEFAAAELRRKVTMADIAQDHDTYLALAQAIMLPQDVANLAAEEAHNLESDLKKAKDALAAEIKNCEANDQMTAKSLLEVDDAKEKMNAALQELTELRKVASAPMYQRLACLMDLNTPANHPAWNVAAPEVEVPDPPEPYSPIMLLDFKEDEYANQPAEDGAEGGGAGDFEAANKLGGEVGMSGTGGED</sequence>
<comment type="caution">
    <text evidence="3">The sequence shown here is derived from an EMBL/GenBank/DDBJ whole genome shotgun (WGS) entry which is preliminary data.</text>
</comment>
<dbReference type="Proteomes" id="UP000585474">
    <property type="component" value="Unassembled WGS sequence"/>
</dbReference>
<feature type="compositionally biased region" description="Gly residues" evidence="2">
    <location>
        <begin position="403"/>
        <end position="414"/>
    </location>
</feature>
<evidence type="ECO:0000313" key="3">
    <source>
        <dbReference type="EMBL" id="GFS37635.1"/>
    </source>
</evidence>
<accession>A0A7J0DLF6</accession>
<reference evidence="4" key="1">
    <citation type="submission" date="2019-07" db="EMBL/GenBank/DDBJ databases">
        <title>De Novo Assembly of kiwifruit Actinidia rufa.</title>
        <authorList>
            <person name="Sugita-Konishi S."/>
            <person name="Sato K."/>
            <person name="Mori E."/>
            <person name="Abe Y."/>
            <person name="Kisaki G."/>
            <person name="Hamano K."/>
            <person name="Suezawa K."/>
            <person name="Otani M."/>
            <person name="Fukuda T."/>
            <person name="Manabe T."/>
            <person name="Gomi K."/>
            <person name="Tabuchi M."/>
            <person name="Akimitsu K."/>
            <person name="Kataoka I."/>
        </authorList>
    </citation>
    <scope>NUCLEOTIDE SEQUENCE [LARGE SCALE GENOMIC DNA]</scope>
    <source>
        <strain evidence="4">cv. Fuchu</strain>
    </source>
</reference>
<feature type="region of interest" description="Disordered" evidence="2">
    <location>
        <begin position="377"/>
        <end position="414"/>
    </location>
</feature>
<name>A0A7J0DLF6_9ERIC</name>